<dbReference type="EMBL" id="VIWU01000001">
    <property type="protein sequence ID" value="TWF75623.1"/>
    <property type="molecule type" value="Genomic_DNA"/>
</dbReference>
<keyword evidence="2" id="KW-1185">Reference proteome</keyword>
<comment type="caution">
    <text evidence="1">The sequence shown here is derived from an EMBL/GenBank/DDBJ whole genome shotgun (WGS) entry which is preliminary data.</text>
</comment>
<dbReference type="OrthoDB" id="3929694at2"/>
<name>A0A561SL84_9PSEU</name>
<dbReference type="RefSeq" id="WP_147254793.1">
    <property type="nucleotide sequence ID" value="NZ_VIWU01000001.1"/>
</dbReference>
<evidence type="ECO:0000313" key="2">
    <source>
        <dbReference type="Proteomes" id="UP000321261"/>
    </source>
</evidence>
<dbReference type="Proteomes" id="UP000321261">
    <property type="component" value="Unassembled WGS sequence"/>
</dbReference>
<dbReference type="AlphaFoldDB" id="A0A561SL84"/>
<organism evidence="1 2">
    <name type="scientific">Pseudonocardia hierapolitana</name>
    <dbReference type="NCBI Taxonomy" id="1128676"/>
    <lineage>
        <taxon>Bacteria</taxon>
        <taxon>Bacillati</taxon>
        <taxon>Actinomycetota</taxon>
        <taxon>Actinomycetes</taxon>
        <taxon>Pseudonocardiales</taxon>
        <taxon>Pseudonocardiaceae</taxon>
        <taxon>Pseudonocardia</taxon>
    </lineage>
</organism>
<accession>A0A561SL84</accession>
<reference evidence="1 2" key="1">
    <citation type="submission" date="2019-06" db="EMBL/GenBank/DDBJ databases">
        <title>Sequencing the genomes of 1000 actinobacteria strains.</title>
        <authorList>
            <person name="Klenk H.-P."/>
        </authorList>
    </citation>
    <scope>NUCLEOTIDE SEQUENCE [LARGE SCALE GENOMIC DNA]</scope>
    <source>
        <strain evidence="1 2">DSM 45671</strain>
    </source>
</reference>
<gene>
    <name evidence="1" type="ORF">FHX44_111507</name>
</gene>
<proteinExistence type="predicted"/>
<sequence length="434" mass="47952">MLDLFGSNLQQQGRGLYVGLELLAICKGVIEAGGELLADPEETVSYRRRSHDLARRLATGTPIPAVQFSGAVEGTGTAATLQALFSSLVVQIPGRRVEPRWFAAHLYPFVGELVHYDAVERRGVPAIERYVFRDGGGFVYRTLRTDPDEKRRARVREALRDLVQDSGTALGRVAAALRAHDVAKPDGEFVDESERTAEVDDEHSPWPELIRAGCDHIGRRTGVPRAKRIEQLLHWVPYCLARHQLSLARLELGLPEGLCPIDMTYAANPIRKRSQEALTEFRWNIVSALAQVARRHAEASGDPTAEIWRRFTGSNPAFAASPRAFFTETLAAVGALNATAGRRHFTFKPEMLEALLAATTPPGEEPEFETYCRSLHEKLGLVIGPAEARAARLTNDIDGESFTSNLIGFRQRLEASGLLTRYSDATDLVHGEIR</sequence>
<protein>
    <submittedName>
        <fullName evidence="1">Uncharacterized protein</fullName>
    </submittedName>
</protein>
<evidence type="ECO:0000313" key="1">
    <source>
        <dbReference type="EMBL" id="TWF75623.1"/>
    </source>
</evidence>